<dbReference type="RefSeq" id="XP_022256527.1">
    <property type="nucleotide sequence ID" value="XM_022400819.1"/>
</dbReference>
<accession>A0ABM1TKX1</accession>
<sequence>MPDLQESENETEVQTRAIIKISTEEYTAVNPTEVREYAVSYVQDIVKKGVVIAEINEENGVPRSTEVREYAMSYVKDILAQSVAIAEKRIAVTHDSTSLEDKRKLSGPWYQRLRVCIRNFGRRVFTCTGRRDTEEGN</sequence>
<reference evidence="2" key="1">
    <citation type="submission" date="2025-08" db="UniProtKB">
        <authorList>
            <consortium name="RefSeq"/>
        </authorList>
    </citation>
    <scope>IDENTIFICATION</scope>
    <source>
        <tissue evidence="2">Muscle</tissue>
    </source>
</reference>
<dbReference type="GeneID" id="111089069"/>
<protein>
    <submittedName>
        <fullName evidence="2">Uncharacterized protein LOC111089069</fullName>
    </submittedName>
</protein>
<proteinExistence type="predicted"/>
<gene>
    <name evidence="2" type="primary">LOC111089069</name>
</gene>
<organism evidence="1 2">
    <name type="scientific">Limulus polyphemus</name>
    <name type="common">Atlantic horseshoe crab</name>
    <dbReference type="NCBI Taxonomy" id="6850"/>
    <lineage>
        <taxon>Eukaryota</taxon>
        <taxon>Metazoa</taxon>
        <taxon>Ecdysozoa</taxon>
        <taxon>Arthropoda</taxon>
        <taxon>Chelicerata</taxon>
        <taxon>Merostomata</taxon>
        <taxon>Xiphosura</taxon>
        <taxon>Limulidae</taxon>
        <taxon>Limulus</taxon>
    </lineage>
</organism>
<keyword evidence="1" id="KW-1185">Reference proteome</keyword>
<evidence type="ECO:0000313" key="1">
    <source>
        <dbReference type="Proteomes" id="UP000694941"/>
    </source>
</evidence>
<dbReference type="Proteomes" id="UP000694941">
    <property type="component" value="Unplaced"/>
</dbReference>
<evidence type="ECO:0000313" key="2">
    <source>
        <dbReference type="RefSeq" id="XP_022256527.1"/>
    </source>
</evidence>
<name>A0ABM1TKX1_LIMPO</name>